<sequence length="202" mass="22155">MTAADDPPSADAQMAPEQFEALAAAAEREADGLRLEFVRGRLGVKAETDGVHDEIIMWLQALCIQHNPELGLYGERGLRIETYRKGRARPDGTLAPRGHFLRAGTWADPEGVLMAVEVTSHDVDTNERDRVEKPRAYSESGIPVYLLVDREAGEVTVYSEPVEGAYQERHSAAFGKTVSLPEPVGLTLDTEPLRTWAEQGTG</sequence>
<dbReference type="CDD" id="cd06260">
    <property type="entry name" value="DUF820-like"/>
    <property type="match status" value="1"/>
</dbReference>
<dbReference type="PANTHER" id="PTHR35400:SF3">
    <property type="entry name" value="SLL1072 PROTEIN"/>
    <property type="match status" value="1"/>
</dbReference>
<dbReference type="InterPro" id="IPR012296">
    <property type="entry name" value="Nuclease_put_TT1808"/>
</dbReference>
<dbReference type="EMBL" id="JACEQY010000024">
    <property type="protein sequence ID" value="MBA4863917.1"/>
    <property type="molecule type" value="Genomic_DNA"/>
</dbReference>
<reference evidence="2 3" key="1">
    <citation type="submission" date="2020-07" db="EMBL/GenBank/DDBJ databases">
        <title>Streptomyces isolated from Indian soil.</title>
        <authorList>
            <person name="Mandal S."/>
            <person name="Maiti P.K."/>
        </authorList>
    </citation>
    <scope>NUCLEOTIDE SEQUENCE [LARGE SCALE GENOMIC DNA]</scope>
    <source>
        <strain evidence="2 3">PSKA54</strain>
    </source>
</reference>
<dbReference type="RefSeq" id="WP_181865606.1">
    <property type="nucleotide sequence ID" value="NZ_JACEQY010000024.1"/>
</dbReference>
<dbReference type="Pfam" id="PF05685">
    <property type="entry name" value="Uma2"/>
    <property type="match status" value="1"/>
</dbReference>
<keyword evidence="2" id="KW-0255">Endonuclease</keyword>
<evidence type="ECO:0000313" key="2">
    <source>
        <dbReference type="EMBL" id="MBA4863917.1"/>
    </source>
</evidence>
<proteinExistence type="predicted"/>
<protein>
    <submittedName>
        <fullName evidence="2">Uma2 family endonuclease</fullName>
    </submittedName>
</protein>
<comment type="caution">
    <text evidence="2">The sequence shown here is derived from an EMBL/GenBank/DDBJ whole genome shotgun (WGS) entry which is preliminary data.</text>
</comment>
<keyword evidence="2" id="KW-0540">Nuclease</keyword>
<dbReference type="AlphaFoldDB" id="A0A7W2D3H3"/>
<evidence type="ECO:0000259" key="1">
    <source>
        <dbReference type="Pfam" id="PF05685"/>
    </source>
</evidence>
<keyword evidence="2" id="KW-0378">Hydrolase</keyword>
<accession>A0A7W2D3H3</accession>
<organism evidence="2 3">
    <name type="scientific">Streptomyces himalayensis subsp. aureolus</name>
    <dbReference type="NCBI Taxonomy" id="2758039"/>
    <lineage>
        <taxon>Bacteria</taxon>
        <taxon>Bacillati</taxon>
        <taxon>Actinomycetota</taxon>
        <taxon>Actinomycetes</taxon>
        <taxon>Kitasatosporales</taxon>
        <taxon>Streptomycetaceae</taxon>
        <taxon>Streptomyces</taxon>
        <taxon>Streptomyces himalayensis</taxon>
    </lineage>
</organism>
<dbReference type="GO" id="GO:0004519">
    <property type="term" value="F:endonuclease activity"/>
    <property type="evidence" value="ECO:0007669"/>
    <property type="project" value="UniProtKB-KW"/>
</dbReference>
<dbReference type="PANTHER" id="PTHR35400">
    <property type="entry name" value="SLR1083 PROTEIN"/>
    <property type="match status" value="1"/>
</dbReference>
<dbReference type="Gene3D" id="3.90.1570.10">
    <property type="entry name" value="tt1808, chain A"/>
    <property type="match status" value="1"/>
</dbReference>
<keyword evidence="3" id="KW-1185">Reference proteome</keyword>
<dbReference type="InterPro" id="IPR011335">
    <property type="entry name" value="Restrct_endonuc-II-like"/>
</dbReference>
<dbReference type="SUPFAM" id="SSF52980">
    <property type="entry name" value="Restriction endonuclease-like"/>
    <property type="match status" value="1"/>
</dbReference>
<feature type="domain" description="Putative restriction endonuclease" evidence="1">
    <location>
        <begin position="17"/>
        <end position="190"/>
    </location>
</feature>
<gene>
    <name evidence="2" type="ORF">H1V43_21660</name>
</gene>
<dbReference type="Proteomes" id="UP000586976">
    <property type="component" value="Unassembled WGS sequence"/>
</dbReference>
<dbReference type="InterPro" id="IPR008538">
    <property type="entry name" value="Uma2"/>
</dbReference>
<name>A0A7W2D3H3_9ACTN</name>
<evidence type="ECO:0000313" key="3">
    <source>
        <dbReference type="Proteomes" id="UP000586976"/>
    </source>
</evidence>